<keyword evidence="1" id="KW-0472">Membrane</keyword>
<dbReference type="AlphaFoldDB" id="A0A9P5U0T2"/>
<keyword evidence="3" id="KW-1185">Reference proteome</keyword>
<gene>
    <name evidence="2" type="ORF">BDP27DRAFT_1338982</name>
</gene>
<dbReference type="EMBL" id="JADNRY010000223">
    <property type="protein sequence ID" value="KAF9060873.1"/>
    <property type="molecule type" value="Genomic_DNA"/>
</dbReference>
<comment type="caution">
    <text evidence="2">The sequence shown here is derived from an EMBL/GenBank/DDBJ whole genome shotgun (WGS) entry which is preliminary data.</text>
</comment>
<evidence type="ECO:0000313" key="2">
    <source>
        <dbReference type="EMBL" id="KAF9060873.1"/>
    </source>
</evidence>
<protein>
    <submittedName>
        <fullName evidence="2">Uncharacterized protein</fullName>
    </submittedName>
</protein>
<keyword evidence="1" id="KW-0812">Transmembrane</keyword>
<dbReference type="Proteomes" id="UP000772434">
    <property type="component" value="Unassembled WGS sequence"/>
</dbReference>
<name>A0A9P5U0T2_9AGAR</name>
<reference evidence="2" key="1">
    <citation type="submission" date="2020-11" db="EMBL/GenBank/DDBJ databases">
        <authorList>
            <consortium name="DOE Joint Genome Institute"/>
            <person name="Ahrendt S."/>
            <person name="Riley R."/>
            <person name="Andreopoulos W."/>
            <person name="Labutti K."/>
            <person name="Pangilinan J."/>
            <person name="Ruiz-Duenas F.J."/>
            <person name="Barrasa J.M."/>
            <person name="Sanchez-Garcia M."/>
            <person name="Camarero S."/>
            <person name="Miyauchi S."/>
            <person name="Serrano A."/>
            <person name="Linde D."/>
            <person name="Babiker R."/>
            <person name="Drula E."/>
            <person name="Ayuso-Fernandez I."/>
            <person name="Pacheco R."/>
            <person name="Padilla G."/>
            <person name="Ferreira P."/>
            <person name="Barriuso J."/>
            <person name="Kellner H."/>
            <person name="Castanera R."/>
            <person name="Alfaro M."/>
            <person name="Ramirez L."/>
            <person name="Pisabarro A.G."/>
            <person name="Kuo A."/>
            <person name="Tritt A."/>
            <person name="Lipzen A."/>
            <person name="He G."/>
            <person name="Yan M."/>
            <person name="Ng V."/>
            <person name="Cullen D."/>
            <person name="Martin F."/>
            <person name="Rosso M.-N."/>
            <person name="Henrissat B."/>
            <person name="Hibbett D."/>
            <person name="Martinez A.T."/>
            <person name="Grigoriev I.V."/>
        </authorList>
    </citation>
    <scope>NUCLEOTIDE SEQUENCE</scope>
    <source>
        <strain evidence="2">AH 40177</strain>
    </source>
</reference>
<evidence type="ECO:0000313" key="3">
    <source>
        <dbReference type="Proteomes" id="UP000772434"/>
    </source>
</evidence>
<organism evidence="2 3">
    <name type="scientific">Rhodocollybia butyracea</name>
    <dbReference type="NCBI Taxonomy" id="206335"/>
    <lineage>
        <taxon>Eukaryota</taxon>
        <taxon>Fungi</taxon>
        <taxon>Dikarya</taxon>
        <taxon>Basidiomycota</taxon>
        <taxon>Agaricomycotina</taxon>
        <taxon>Agaricomycetes</taxon>
        <taxon>Agaricomycetidae</taxon>
        <taxon>Agaricales</taxon>
        <taxon>Marasmiineae</taxon>
        <taxon>Omphalotaceae</taxon>
        <taxon>Rhodocollybia</taxon>
    </lineage>
</organism>
<proteinExistence type="predicted"/>
<sequence length="116" mass="13341">MVLIPIATPGPSAQRPASPWNASWLTRRRLVLASNYSVRIIASLHTYCRFSLRILLFLSVCIVVSFRMYHHFISPHVYCHTSLCAYRHTSPCVSLYLSMCIIVSLCGYHRFFPHVL</sequence>
<accession>A0A9P5U0T2</accession>
<keyword evidence="1" id="KW-1133">Transmembrane helix</keyword>
<evidence type="ECO:0000256" key="1">
    <source>
        <dbReference type="SAM" id="Phobius"/>
    </source>
</evidence>
<feature type="transmembrane region" description="Helical" evidence="1">
    <location>
        <begin position="54"/>
        <end position="73"/>
    </location>
</feature>
<feature type="transmembrane region" description="Helical" evidence="1">
    <location>
        <begin position="93"/>
        <end position="112"/>
    </location>
</feature>